<comment type="caution">
    <text evidence="1">The sequence shown here is derived from an EMBL/GenBank/DDBJ whole genome shotgun (WGS) entry which is preliminary data.</text>
</comment>
<name>A0ABS7H370_9HYPH</name>
<dbReference type="InterPro" id="IPR010385">
    <property type="entry name" value="DUF982"/>
</dbReference>
<accession>A0ABS7H370</accession>
<keyword evidence="2" id="KW-1185">Reference proteome</keyword>
<gene>
    <name evidence="1" type="ORF">JNB85_30115</name>
</gene>
<dbReference type="Gene3D" id="6.10.250.730">
    <property type="match status" value="1"/>
</dbReference>
<dbReference type="Pfam" id="PF06169">
    <property type="entry name" value="DUF982"/>
    <property type="match status" value="1"/>
</dbReference>
<protein>
    <submittedName>
        <fullName evidence="1">DUF982 domain-containing protein</fullName>
    </submittedName>
</protein>
<evidence type="ECO:0000313" key="1">
    <source>
        <dbReference type="EMBL" id="MBW9056674.1"/>
    </source>
</evidence>
<proteinExistence type="predicted"/>
<evidence type="ECO:0000313" key="2">
    <source>
        <dbReference type="Proteomes" id="UP000717752"/>
    </source>
</evidence>
<reference evidence="1 2" key="1">
    <citation type="journal article" date="2021" name="MBio">
        <title>Poor Competitiveness of Bradyrhizobium in Pigeon Pea Root Colonization in Indian Soils.</title>
        <authorList>
            <person name="Chalasani D."/>
            <person name="Basu A."/>
            <person name="Pullabhotla S.V.S.R.N."/>
            <person name="Jorrin B."/>
            <person name="Neal A.L."/>
            <person name="Poole P.S."/>
            <person name="Podile A.R."/>
            <person name="Tkacz A."/>
        </authorList>
    </citation>
    <scope>NUCLEOTIDE SEQUENCE [LARGE SCALE GENOMIC DNA]</scope>
    <source>
        <strain evidence="1 2">HU56</strain>
    </source>
</reference>
<dbReference type="EMBL" id="JAEUAK010000021">
    <property type="protein sequence ID" value="MBW9056674.1"/>
    <property type="molecule type" value="Genomic_DNA"/>
</dbReference>
<sequence length="91" mass="10238">MDNLQTPIRPLQVEIDGVAKYRQARSVEDLAAFLLSEEWPHLENDPAAFHHALATSMDAMQLYLDPEVARQAFVEAAHASRMHILPDDTAE</sequence>
<organism evidence="1 2">
    <name type="scientific">Rhizobium mesosinicum</name>
    <dbReference type="NCBI Taxonomy" id="335017"/>
    <lineage>
        <taxon>Bacteria</taxon>
        <taxon>Pseudomonadati</taxon>
        <taxon>Pseudomonadota</taxon>
        <taxon>Alphaproteobacteria</taxon>
        <taxon>Hyphomicrobiales</taxon>
        <taxon>Rhizobiaceae</taxon>
        <taxon>Rhizobium/Agrobacterium group</taxon>
        <taxon>Rhizobium</taxon>
    </lineage>
</organism>
<dbReference type="Proteomes" id="UP000717752">
    <property type="component" value="Unassembled WGS sequence"/>
</dbReference>
<dbReference type="RefSeq" id="WP_220338065.1">
    <property type="nucleotide sequence ID" value="NZ_JAEUAK010000021.1"/>
</dbReference>